<protein>
    <recommendedName>
        <fullName evidence="9">Transmembrane protein 17</fullName>
    </recommendedName>
</protein>
<keyword evidence="4 6" id="KW-0472">Membrane</keyword>
<keyword evidence="2 6" id="KW-0812">Transmembrane</keyword>
<evidence type="ECO:0008006" key="9">
    <source>
        <dbReference type="Google" id="ProtNLM"/>
    </source>
</evidence>
<evidence type="ECO:0000256" key="4">
    <source>
        <dbReference type="ARBA" id="ARBA00023136"/>
    </source>
</evidence>
<organism evidence="7 8">
    <name type="scientific">Bemisia tabaci</name>
    <name type="common">Sweetpotato whitefly</name>
    <name type="synonym">Aleurodes tabaci</name>
    <dbReference type="NCBI Taxonomy" id="7038"/>
    <lineage>
        <taxon>Eukaryota</taxon>
        <taxon>Metazoa</taxon>
        <taxon>Ecdysozoa</taxon>
        <taxon>Arthropoda</taxon>
        <taxon>Hexapoda</taxon>
        <taxon>Insecta</taxon>
        <taxon>Pterygota</taxon>
        <taxon>Neoptera</taxon>
        <taxon>Paraneoptera</taxon>
        <taxon>Hemiptera</taxon>
        <taxon>Sternorrhyncha</taxon>
        <taxon>Aleyrodoidea</taxon>
        <taxon>Aleyrodidae</taxon>
        <taxon>Aleyrodinae</taxon>
        <taxon>Bemisia</taxon>
    </lineage>
</organism>
<name>A0A9P0ALP1_BEMTA</name>
<feature type="compositionally biased region" description="Basic and acidic residues" evidence="5">
    <location>
        <begin position="202"/>
        <end position="211"/>
    </location>
</feature>
<feature type="transmembrane region" description="Helical" evidence="6">
    <location>
        <begin position="81"/>
        <end position="103"/>
    </location>
</feature>
<accession>A0A9P0ALP1</accession>
<dbReference type="AlphaFoldDB" id="A0A9P0ALP1"/>
<proteinExistence type="predicted"/>
<evidence type="ECO:0000256" key="5">
    <source>
        <dbReference type="SAM" id="MobiDB-lite"/>
    </source>
</evidence>
<dbReference type="Pfam" id="PF09799">
    <property type="entry name" value="Transmemb_17"/>
    <property type="match status" value="1"/>
</dbReference>
<dbReference type="GO" id="GO:1905515">
    <property type="term" value="P:non-motile cilium assembly"/>
    <property type="evidence" value="ECO:0007669"/>
    <property type="project" value="TreeGrafter"/>
</dbReference>
<keyword evidence="3 6" id="KW-1133">Transmembrane helix</keyword>
<dbReference type="GO" id="GO:0035869">
    <property type="term" value="C:ciliary transition zone"/>
    <property type="evidence" value="ECO:0007669"/>
    <property type="project" value="TreeGrafter"/>
</dbReference>
<evidence type="ECO:0000313" key="7">
    <source>
        <dbReference type="EMBL" id="CAH0394016.1"/>
    </source>
</evidence>
<evidence type="ECO:0000256" key="1">
    <source>
        <dbReference type="ARBA" id="ARBA00004141"/>
    </source>
</evidence>
<keyword evidence="8" id="KW-1185">Reference proteome</keyword>
<feature type="compositionally biased region" description="Basic and acidic residues" evidence="5">
    <location>
        <begin position="1"/>
        <end position="13"/>
    </location>
</feature>
<dbReference type="PANTHER" id="PTHR13531:SF6">
    <property type="entry name" value="TMEM (HUMAN TRANSMEMBRANE PROTEIN) HOMOLOG"/>
    <property type="match status" value="1"/>
</dbReference>
<evidence type="ECO:0000256" key="3">
    <source>
        <dbReference type="ARBA" id="ARBA00022989"/>
    </source>
</evidence>
<sequence length="257" mass="28748">MADNDEQIKDGPRGRSAPSDADINFRHVVFPSSDVFYKPGDEIVTNLPLQMALYFNVVFFPFWFIVMITMLYLKYDCLTSLFQFILVAAFITVTCIECLRLYLGYVGNLSEKIPELAGFWMLSFLLQLPLQLFLLANEGVRPTGVERAVQGVEVALLLAQLGTGFVALRTTAAHQAHKFHLAQFLAPGPGAFKEAAGSTPDAPRDEDPFHDVRRKPRGTENPFEDMQRNLLVSDQLFRDAERIPLASISRGSSTKTD</sequence>
<reference evidence="7" key="1">
    <citation type="submission" date="2021-12" db="EMBL/GenBank/DDBJ databases">
        <authorList>
            <person name="King R."/>
        </authorList>
    </citation>
    <scope>NUCLEOTIDE SEQUENCE</scope>
</reference>
<gene>
    <name evidence="7" type="ORF">BEMITA_LOCUS12362</name>
</gene>
<dbReference type="PANTHER" id="PTHR13531">
    <property type="entry name" value="GEO07735P1-RELATED-RELATED"/>
    <property type="match status" value="1"/>
</dbReference>
<feature type="transmembrane region" description="Helical" evidence="6">
    <location>
        <begin position="115"/>
        <end position="136"/>
    </location>
</feature>
<dbReference type="GO" id="GO:0016020">
    <property type="term" value="C:membrane"/>
    <property type="evidence" value="ECO:0007669"/>
    <property type="project" value="UniProtKB-SubCell"/>
</dbReference>
<evidence type="ECO:0000256" key="6">
    <source>
        <dbReference type="SAM" id="Phobius"/>
    </source>
</evidence>
<dbReference type="Proteomes" id="UP001152759">
    <property type="component" value="Chromosome 8"/>
</dbReference>
<evidence type="ECO:0000313" key="8">
    <source>
        <dbReference type="Proteomes" id="UP001152759"/>
    </source>
</evidence>
<feature type="transmembrane region" description="Helical" evidence="6">
    <location>
        <begin position="53"/>
        <end position="75"/>
    </location>
</feature>
<dbReference type="KEGG" id="btab:109030210"/>
<dbReference type="EMBL" id="OU963869">
    <property type="protein sequence ID" value="CAH0394016.1"/>
    <property type="molecule type" value="Genomic_DNA"/>
</dbReference>
<comment type="subcellular location">
    <subcellularLocation>
        <location evidence="1">Membrane</location>
        <topology evidence="1">Multi-pass membrane protein</topology>
    </subcellularLocation>
</comment>
<evidence type="ECO:0000256" key="2">
    <source>
        <dbReference type="ARBA" id="ARBA00022692"/>
    </source>
</evidence>
<feature type="region of interest" description="Disordered" evidence="5">
    <location>
        <begin position="1"/>
        <end position="20"/>
    </location>
</feature>
<feature type="region of interest" description="Disordered" evidence="5">
    <location>
        <begin position="193"/>
        <end position="227"/>
    </location>
</feature>
<dbReference type="InterPro" id="IPR019184">
    <property type="entry name" value="Uncharacterised_TM-17"/>
</dbReference>